<dbReference type="PRINTS" id="PR00411">
    <property type="entry name" value="PNDRDTASEI"/>
</dbReference>
<name>A0A6I4MFI2_9ACTN</name>
<protein>
    <submittedName>
        <fullName evidence="2">SidA/IucD/PvdA family monooxygenase</fullName>
    </submittedName>
</protein>
<dbReference type="InterPro" id="IPR050982">
    <property type="entry name" value="Auxin_biosynth/cation_transpt"/>
</dbReference>
<reference evidence="2" key="1">
    <citation type="submission" date="2019-12" db="EMBL/GenBank/DDBJ databases">
        <title>Actinomadura physcomitrii sp. nov., a novel actinomycete isolated from moss [Physcomitrium sphaericum (Ludw) Fuernr].</title>
        <authorList>
            <person name="Zhuang X."/>
        </authorList>
    </citation>
    <scope>NUCLEOTIDE SEQUENCE [LARGE SCALE GENOMIC DNA]</scope>
    <source>
        <strain evidence="2">LD22</strain>
    </source>
</reference>
<sequence length="600" mass="66454">MSVVEAPPSLDVESAFGSWLARFDQAVTGGAAEAVAGEFEPDGYWRDILALTWRYHTYSGRGEIRRALGAGLLAQHPRNLRPAADRTPPRLVKRSSRMVIEAYFDFDTDLGRGTGFVRLLVEDDRLADAPVWILLTALQELAGFEERTGKARPTGLEYSHGFAGGNWLDRREEAAEYADRDPEVIVVGAGQSGLVLGARLNQLGVDTLLLERTPRVGDVWRNRYHSLTLHNEVWANSLPYLPFPPTWPTFLPKDKLAGWLEGYAEYMELNVWTATDFEGAAYDEDRHRWTVRVNRGGKQERVLHPRHLVLATGGVSGTPHLPEVPGLDDFAGTVVHSSAFGDGRQYDVRDAIVLGTGNSGHDVAQELHARGVSVTMIQRSPTCVVSLVPSGTMVYALYSEHDRIEDIDLITAAIPYPVLRESYQFLTRKTCRLDQQLLDRLNAAGFETDFEPDGTGFHMKYLRRGGGYYINVGCSDLIADGEIKIVQARDSDGFGPAGLRLKDGRTVPADLVVLATGYENQQESVRRLLGDAVADKVGPIWGFDEDHELRNMWRPTGQENLWIMGGNLLESRLHSRFLALQIKADIEGLTPTAAAGHDGR</sequence>
<dbReference type="GO" id="GO:0004497">
    <property type="term" value="F:monooxygenase activity"/>
    <property type="evidence" value="ECO:0007669"/>
    <property type="project" value="UniProtKB-KW"/>
</dbReference>
<dbReference type="Pfam" id="PF13738">
    <property type="entry name" value="Pyr_redox_3"/>
    <property type="match status" value="1"/>
</dbReference>
<comment type="caution">
    <text evidence="2">The sequence shown here is derived from an EMBL/GenBank/DDBJ whole genome shotgun (WGS) entry which is preliminary data.</text>
</comment>
<accession>A0A6I4MFI2</accession>
<organism evidence="2 3">
    <name type="scientific">Actinomadura physcomitrii</name>
    <dbReference type="NCBI Taxonomy" id="2650748"/>
    <lineage>
        <taxon>Bacteria</taxon>
        <taxon>Bacillati</taxon>
        <taxon>Actinomycetota</taxon>
        <taxon>Actinomycetes</taxon>
        <taxon>Streptosporangiales</taxon>
        <taxon>Thermomonosporaceae</taxon>
        <taxon>Actinomadura</taxon>
    </lineage>
</organism>
<keyword evidence="2" id="KW-0503">Monooxygenase</keyword>
<evidence type="ECO:0000313" key="2">
    <source>
        <dbReference type="EMBL" id="MWA02924.1"/>
    </source>
</evidence>
<evidence type="ECO:0000256" key="1">
    <source>
        <dbReference type="ARBA" id="ARBA00023002"/>
    </source>
</evidence>
<dbReference type="EMBL" id="WBMS02000016">
    <property type="protein sequence ID" value="MWA02924.1"/>
    <property type="molecule type" value="Genomic_DNA"/>
</dbReference>
<gene>
    <name evidence="2" type="ORF">F8568_021600</name>
</gene>
<dbReference type="PRINTS" id="PR00368">
    <property type="entry name" value="FADPNR"/>
</dbReference>
<keyword evidence="3" id="KW-1185">Reference proteome</keyword>
<dbReference type="PANTHER" id="PTHR43539">
    <property type="entry name" value="FLAVIN-BINDING MONOOXYGENASE-LIKE PROTEIN (AFU_ORTHOLOGUE AFUA_4G09220)"/>
    <property type="match status" value="1"/>
</dbReference>
<proteinExistence type="predicted"/>
<keyword evidence="1" id="KW-0560">Oxidoreductase</keyword>
<dbReference type="GO" id="GO:0050660">
    <property type="term" value="F:flavin adenine dinucleotide binding"/>
    <property type="evidence" value="ECO:0007669"/>
    <property type="project" value="TreeGrafter"/>
</dbReference>
<dbReference type="Gene3D" id="3.50.50.60">
    <property type="entry name" value="FAD/NAD(P)-binding domain"/>
    <property type="match status" value="1"/>
</dbReference>
<dbReference type="PANTHER" id="PTHR43539:SF68">
    <property type="entry name" value="FLAVIN-BINDING MONOOXYGENASE-LIKE PROTEIN (AFU_ORTHOLOGUE AFUA_4G09220)"/>
    <property type="match status" value="1"/>
</dbReference>
<dbReference type="SUPFAM" id="SSF51905">
    <property type="entry name" value="FAD/NAD(P)-binding domain"/>
    <property type="match status" value="1"/>
</dbReference>
<dbReference type="RefSeq" id="WP_151595554.1">
    <property type="nucleotide sequence ID" value="NZ_WBMS02000016.1"/>
</dbReference>
<evidence type="ECO:0000313" key="3">
    <source>
        <dbReference type="Proteomes" id="UP000462055"/>
    </source>
</evidence>
<dbReference type="InterPro" id="IPR036188">
    <property type="entry name" value="FAD/NAD-bd_sf"/>
</dbReference>
<dbReference type="AlphaFoldDB" id="A0A6I4MFI2"/>
<dbReference type="Proteomes" id="UP000462055">
    <property type="component" value="Unassembled WGS sequence"/>
</dbReference>